<dbReference type="Proteomes" id="UP001258181">
    <property type="component" value="Unassembled WGS sequence"/>
</dbReference>
<keyword evidence="1" id="KW-1133">Transmembrane helix</keyword>
<sequence>MSFLTEWVTNIIVLVLLAGVIELLLPGNQFQSYIKMVIGLLILLAMLSPIFKILHTNFDQVFKGMDLPAVAKESEIKNSIEINKSEIQDTQRAYILKQMAVPLKEQVQEELKKTYGVEIVDLQIQTERNREPLKPEDISGAEVVLAHYKKQEGISEVSEVNVSISNSKKRQQETVPDEIVQFLGKEWELETKHIVVKMEGGEESSQ</sequence>
<feature type="transmembrane region" description="Helical" evidence="1">
    <location>
        <begin position="33"/>
        <end position="54"/>
    </location>
</feature>
<evidence type="ECO:0000256" key="1">
    <source>
        <dbReference type="SAM" id="Phobius"/>
    </source>
</evidence>
<dbReference type="RefSeq" id="WP_310257975.1">
    <property type="nucleotide sequence ID" value="NZ_JAVDWA010000002.1"/>
</dbReference>
<dbReference type="NCBIfam" id="TIGR02896">
    <property type="entry name" value="spore_III_AF"/>
    <property type="match status" value="1"/>
</dbReference>
<comment type="caution">
    <text evidence="2">The sequence shown here is derived from an EMBL/GenBank/DDBJ whole genome shotgun (WGS) entry which is preliminary data.</text>
</comment>
<evidence type="ECO:0000313" key="3">
    <source>
        <dbReference type="Proteomes" id="UP001258181"/>
    </source>
</evidence>
<gene>
    <name evidence="2" type="ORF">J2X07_001665</name>
</gene>
<keyword evidence="1" id="KW-0812">Transmembrane</keyword>
<dbReference type="InterPro" id="IPR014245">
    <property type="entry name" value="Spore_III_AF"/>
</dbReference>
<dbReference type="EMBL" id="JAVDWA010000002">
    <property type="protein sequence ID" value="MDR7072688.1"/>
    <property type="molecule type" value="Genomic_DNA"/>
</dbReference>
<name>A0ABU1TZT8_9BACL</name>
<keyword evidence="3" id="KW-1185">Reference proteome</keyword>
<organism evidence="2 3">
    <name type="scientific">Fictibacillus barbaricus</name>
    <dbReference type="NCBI Taxonomy" id="182136"/>
    <lineage>
        <taxon>Bacteria</taxon>
        <taxon>Bacillati</taxon>
        <taxon>Bacillota</taxon>
        <taxon>Bacilli</taxon>
        <taxon>Bacillales</taxon>
        <taxon>Fictibacillaceae</taxon>
        <taxon>Fictibacillus</taxon>
    </lineage>
</organism>
<keyword evidence="1" id="KW-0472">Membrane</keyword>
<reference evidence="2 3" key="1">
    <citation type="submission" date="2023-07" db="EMBL/GenBank/DDBJ databases">
        <title>Sorghum-associated microbial communities from plants grown in Nebraska, USA.</title>
        <authorList>
            <person name="Schachtman D."/>
        </authorList>
    </citation>
    <scope>NUCLEOTIDE SEQUENCE [LARGE SCALE GENOMIC DNA]</scope>
    <source>
        <strain evidence="2 3">BE211</strain>
    </source>
</reference>
<dbReference type="Pfam" id="PF09581">
    <property type="entry name" value="Spore_III_AF"/>
    <property type="match status" value="1"/>
</dbReference>
<feature type="transmembrane region" description="Helical" evidence="1">
    <location>
        <begin position="7"/>
        <end position="27"/>
    </location>
</feature>
<evidence type="ECO:0000313" key="2">
    <source>
        <dbReference type="EMBL" id="MDR7072688.1"/>
    </source>
</evidence>
<proteinExistence type="predicted"/>
<protein>
    <submittedName>
        <fullName evidence="2">Stage III sporulation protein AF</fullName>
    </submittedName>
</protein>
<accession>A0ABU1TZT8</accession>